<evidence type="ECO:0000313" key="1">
    <source>
        <dbReference type="EMBL" id="KKL62938.1"/>
    </source>
</evidence>
<protein>
    <submittedName>
        <fullName evidence="1">Uncharacterized protein</fullName>
    </submittedName>
</protein>
<sequence>MLLREGNETKLDYWIRVSSGIIAKRSPIHKFGRNDAIPNNSWAFVN</sequence>
<proteinExistence type="predicted"/>
<gene>
    <name evidence="1" type="ORF">LCGC14_2180120</name>
</gene>
<accession>A0A0F9DMI8</accession>
<organism evidence="1">
    <name type="scientific">marine sediment metagenome</name>
    <dbReference type="NCBI Taxonomy" id="412755"/>
    <lineage>
        <taxon>unclassified sequences</taxon>
        <taxon>metagenomes</taxon>
        <taxon>ecological metagenomes</taxon>
    </lineage>
</organism>
<dbReference type="AlphaFoldDB" id="A0A0F9DMI8"/>
<reference evidence="1" key="1">
    <citation type="journal article" date="2015" name="Nature">
        <title>Complex archaea that bridge the gap between prokaryotes and eukaryotes.</title>
        <authorList>
            <person name="Spang A."/>
            <person name="Saw J.H."/>
            <person name="Jorgensen S.L."/>
            <person name="Zaremba-Niedzwiedzka K."/>
            <person name="Martijn J."/>
            <person name="Lind A.E."/>
            <person name="van Eijk R."/>
            <person name="Schleper C."/>
            <person name="Guy L."/>
            <person name="Ettema T.J."/>
        </authorList>
    </citation>
    <scope>NUCLEOTIDE SEQUENCE</scope>
</reference>
<comment type="caution">
    <text evidence="1">The sequence shown here is derived from an EMBL/GenBank/DDBJ whole genome shotgun (WGS) entry which is preliminary data.</text>
</comment>
<name>A0A0F9DMI8_9ZZZZ</name>
<dbReference type="EMBL" id="LAZR01028331">
    <property type="protein sequence ID" value="KKL62938.1"/>
    <property type="molecule type" value="Genomic_DNA"/>
</dbReference>
<feature type="non-terminal residue" evidence="1">
    <location>
        <position position="46"/>
    </location>
</feature>